<dbReference type="OrthoDB" id="8954335at2759"/>
<dbReference type="InterPro" id="IPR036844">
    <property type="entry name" value="Hint_dom_sf"/>
</dbReference>
<proteinExistence type="predicted"/>
<accession>A0A397U431</accession>
<dbReference type="Proteomes" id="UP000266673">
    <property type="component" value="Unassembled WGS sequence"/>
</dbReference>
<reference evidence="1 2" key="1">
    <citation type="submission" date="2018-06" db="EMBL/GenBank/DDBJ databases">
        <title>Comparative genomics reveals the genomic features of Rhizophagus irregularis, R. cerebriforme, R. diaphanum and Gigaspora rosea, and their symbiotic lifestyle signature.</title>
        <authorList>
            <person name="Morin E."/>
            <person name="San Clemente H."/>
            <person name="Chen E.C.H."/>
            <person name="De La Providencia I."/>
            <person name="Hainaut M."/>
            <person name="Kuo A."/>
            <person name="Kohler A."/>
            <person name="Murat C."/>
            <person name="Tang N."/>
            <person name="Roy S."/>
            <person name="Loubradou J."/>
            <person name="Henrissat B."/>
            <person name="Grigoriev I.V."/>
            <person name="Corradi N."/>
            <person name="Roux C."/>
            <person name="Martin F.M."/>
        </authorList>
    </citation>
    <scope>NUCLEOTIDE SEQUENCE [LARGE SCALE GENOMIC DNA]</scope>
    <source>
        <strain evidence="1 2">DAOM 194757</strain>
    </source>
</reference>
<name>A0A397U431_9GLOM</name>
<sequence length="184" mass="21073">MAEAVLLLTQRCNLPIVNWQKWQNSKGDLVLSNVKNNHLEFSEVYLIAHLGHFDQPFDIVNIKFTNPDGSKGYIHMTPTHCIFTSDLSLLYALDVVPGETKTKDTGYISFYTRSGTVVANNMLCSCYDDCPKSQFLMDIVFAPIRLWTKAFPSTHRQKEHHPCVQILETSYGIWCKTLKKIKMI</sequence>
<evidence type="ECO:0000313" key="2">
    <source>
        <dbReference type="Proteomes" id="UP000266673"/>
    </source>
</evidence>
<dbReference type="AlphaFoldDB" id="A0A397U431"/>
<keyword evidence="2" id="KW-1185">Reference proteome</keyword>
<evidence type="ECO:0000313" key="1">
    <source>
        <dbReference type="EMBL" id="RIB03777.1"/>
    </source>
</evidence>
<evidence type="ECO:0008006" key="3">
    <source>
        <dbReference type="Google" id="ProtNLM"/>
    </source>
</evidence>
<comment type="caution">
    <text evidence="1">The sequence shown here is derived from an EMBL/GenBank/DDBJ whole genome shotgun (WGS) entry which is preliminary data.</text>
</comment>
<dbReference type="SUPFAM" id="SSF51294">
    <property type="entry name" value="Hedgehog/intein (Hint) domain"/>
    <property type="match status" value="1"/>
</dbReference>
<dbReference type="EMBL" id="QKWP01002325">
    <property type="protein sequence ID" value="RIB03777.1"/>
    <property type="molecule type" value="Genomic_DNA"/>
</dbReference>
<organism evidence="1 2">
    <name type="scientific">Gigaspora rosea</name>
    <dbReference type="NCBI Taxonomy" id="44941"/>
    <lineage>
        <taxon>Eukaryota</taxon>
        <taxon>Fungi</taxon>
        <taxon>Fungi incertae sedis</taxon>
        <taxon>Mucoromycota</taxon>
        <taxon>Glomeromycotina</taxon>
        <taxon>Glomeromycetes</taxon>
        <taxon>Diversisporales</taxon>
        <taxon>Gigasporaceae</taxon>
        <taxon>Gigaspora</taxon>
    </lineage>
</organism>
<protein>
    <recommendedName>
        <fullName evidence="3">Hedgehog protein Hint domain-containing protein</fullName>
    </recommendedName>
</protein>
<dbReference type="STRING" id="44941.A0A397U431"/>
<gene>
    <name evidence="1" type="ORF">C2G38_2049003</name>
</gene>